<proteinExistence type="predicted"/>
<keyword evidence="1" id="KW-0812">Transmembrane</keyword>
<reference evidence="2 3" key="1">
    <citation type="submission" date="2013-02" db="EMBL/GenBank/DDBJ databases">
        <title>The Genome Annotation of Plasmodium falciparum Vietnam Oak-Knoll (FVO).</title>
        <authorList>
            <consortium name="The Broad Institute Genome Sequencing Platform"/>
            <consortium name="The Broad Institute Genome Sequencing Center for Infectious Disease"/>
            <person name="Neafsey D."/>
            <person name="Hoffman S."/>
            <person name="Volkman S."/>
            <person name="Rosenthal P."/>
            <person name="Walker B."/>
            <person name="Young S.K."/>
            <person name="Zeng Q."/>
            <person name="Gargeya S."/>
            <person name="Fitzgerald M."/>
            <person name="Haas B."/>
            <person name="Abouelleil A."/>
            <person name="Allen A.W."/>
            <person name="Alvarado L."/>
            <person name="Arachchi H.M."/>
            <person name="Berlin A.M."/>
            <person name="Chapman S.B."/>
            <person name="Gainer-Dewar J."/>
            <person name="Goldberg J."/>
            <person name="Griggs A."/>
            <person name="Gujja S."/>
            <person name="Hansen M."/>
            <person name="Howarth C."/>
            <person name="Imamovic A."/>
            <person name="Ireland A."/>
            <person name="Larimer J."/>
            <person name="McCowan C."/>
            <person name="Murphy C."/>
            <person name="Pearson M."/>
            <person name="Poon T.W."/>
            <person name="Priest M."/>
            <person name="Roberts A."/>
            <person name="Saif S."/>
            <person name="Shea T."/>
            <person name="Sisk P."/>
            <person name="Sykes S."/>
            <person name="Wortman J."/>
            <person name="Nusbaum C."/>
            <person name="Birren B."/>
        </authorList>
    </citation>
    <scope>NUCLEOTIDE SEQUENCE [LARGE SCALE GENOMIC DNA]</scope>
    <source>
        <strain evidence="3">Vietnam Oak-Knoll (FVO)</strain>
    </source>
</reference>
<sequence>MYCFVVNYLQMCKTNVLEILKYLIIIKVLNHITTKNQNKTIIQMKNYTYNKILYFYSFTYFVCYTNILYL</sequence>
<organism evidence="2 3">
    <name type="scientific">Plasmodium falciparum Vietnam Oak-Knoll</name>
    <name type="common">FVO</name>
    <dbReference type="NCBI Taxonomy" id="1036723"/>
    <lineage>
        <taxon>Eukaryota</taxon>
        <taxon>Sar</taxon>
        <taxon>Alveolata</taxon>
        <taxon>Apicomplexa</taxon>
        <taxon>Aconoidasida</taxon>
        <taxon>Haemosporida</taxon>
        <taxon>Plasmodiidae</taxon>
        <taxon>Plasmodium</taxon>
        <taxon>Plasmodium (Laverania)</taxon>
    </lineage>
</organism>
<keyword evidence="1" id="KW-0472">Membrane</keyword>
<dbReference type="Proteomes" id="UP000030690">
    <property type="component" value="Unassembled WGS sequence"/>
</dbReference>
<dbReference type="AlphaFoldDB" id="A0A024VEH7"/>
<evidence type="ECO:0000313" key="3">
    <source>
        <dbReference type="Proteomes" id="UP000030690"/>
    </source>
</evidence>
<reference evidence="2 3" key="2">
    <citation type="submission" date="2013-02" db="EMBL/GenBank/DDBJ databases">
        <title>The Genome Sequence of Plasmodium falciparum Vietnam Oak-Knoll (FVO).</title>
        <authorList>
            <consortium name="The Broad Institute Genome Sequencing Platform"/>
            <consortium name="The Broad Institute Genome Sequencing Center for Infectious Disease"/>
            <person name="Neafsey D."/>
            <person name="Cheeseman I."/>
            <person name="Volkman S."/>
            <person name="Adams J."/>
            <person name="Walker B."/>
            <person name="Young S.K."/>
            <person name="Zeng Q."/>
            <person name="Gargeya S."/>
            <person name="Fitzgerald M."/>
            <person name="Haas B."/>
            <person name="Abouelleil A."/>
            <person name="Alvarado L."/>
            <person name="Arachchi H.M."/>
            <person name="Berlin A.M."/>
            <person name="Chapman S.B."/>
            <person name="Dewar J."/>
            <person name="Goldberg J."/>
            <person name="Griggs A."/>
            <person name="Gujja S."/>
            <person name="Hansen M."/>
            <person name="Howarth C."/>
            <person name="Imamovic A."/>
            <person name="Larimer J."/>
            <person name="McCowan C."/>
            <person name="Murphy C."/>
            <person name="Neiman D."/>
            <person name="Pearson M."/>
            <person name="Priest M."/>
            <person name="Roberts A."/>
            <person name="Saif S."/>
            <person name="Shea T."/>
            <person name="Sisk P."/>
            <person name="Sykes S."/>
            <person name="Wortman J."/>
            <person name="Nusbaum C."/>
            <person name="Birren B."/>
        </authorList>
    </citation>
    <scope>NUCLEOTIDE SEQUENCE [LARGE SCALE GENOMIC DNA]</scope>
    <source>
        <strain evidence="3">Vietnam Oak-Knoll (FVO)</strain>
    </source>
</reference>
<evidence type="ECO:0000256" key="1">
    <source>
        <dbReference type="SAM" id="Phobius"/>
    </source>
</evidence>
<accession>A0A024VEH7</accession>
<dbReference type="EMBL" id="KI925007">
    <property type="protein sequence ID" value="ETW20997.1"/>
    <property type="molecule type" value="Genomic_DNA"/>
</dbReference>
<keyword evidence="1" id="KW-1133">Transmembrane helix</keyword>
<feature type="transmembrane region" description="Helical" evidence="1">
    <location>
        <begin position="52"/>
        <end position="69"/>
    </location>
</feature>
<evidence type="ECO:0000313" key="2">
    <source>
        <dbReference type="EMBL" id="ETW20997.1"/>
    </source>
</evidence>
<name>A0A024VEH7_PLAFA</name>
<protein>
    <submittedName>
        <fullName evidence="2">Uncharacterized protein</fullName>
    </submittedName>
</protein>
<gene>
    <name evidence="2" type="ORF">PFFVO_00003</name>
</gene>